<evidence type="ECO:0000313" key="2">
    <source>
        <dbReference type="EMBL" id="GMR40299.1"/>
    </source>
</evidence>
<dbReference type="SUPFAM" id="SSF52540">
    <property type="entry name" value="P-loop containing nucleoside triphosphate hydrolases"/>
    <property type="match status" value="1"/>
</dbReference>
<gene>
    <name evidence="2" type="ORF">PMAYCL1PPCAC_10494</name>
</gene>
<organism evidence="2 3">
    <name type="scientific">Pristionchus mayeri</name>
    <dbReference type="NCBI Taxonomy" id="1317129"/>
    <lineage>
        <taxon>Eukaryota</taxon>
        <taxon>Metazoa</taxon>
        <taxon>Ecdysozoa</taxon>
        <taxon>Nematoda</taxon>
        <taxon>Chromadorea</taxon>
        <taxon>Rhabditida</taxon>
        <taxon>Rhabditina</taxon>
        <taxon>Diplogasteromorpha</taxon>
        <taxon>Diplogasteroidea</taxon>
        <taxon>Neodiplogasteridae</taxon>
        <taxon>Pristionchus</taxon>
    </lineage>
</organism>
<sequence>QIGHSNAPAPPPSLSQHEAAGAAAVPPPISRVPYPTRTLRSSFEVPPATVGPGGAAATAVPAAAAATEAKQPVQAVSSLPFKWKRAFKAIIVGDAGLGKTCLSFRFCNGRFPEFIE</sequence>
<dbReference type="Gene3D" id="3.40.50.300">
    <property type="entry name" value="P-loop containing nucleotide triphosphate hydrolases"/>
    <property type="match status" value="1"/>
</dbReference>
<feature type="non-terminal residue" evidence="2">
    <location>
        <position position="1"/>
    </location>
</feature>
<reference evidence="3" key="1">
    <citation type="submission" date="2022-10" db="EMBL/GenBank/DDBJ databases">
        <title>Genome assembly of Pristionchus species.</title>
        <authorList>
            <person name="Yoshida K."/>
            <person name="Sommer R.J."/>
        </authorList>
    </citation>
    <scope>NUCLEOTIDE SEQUENCE [LARGE SCALE GENOMIC DNA]</scope>
    <source>
        <strain evidence="3">RS5460</strain>
    </source>
</reference>
<accession>A0AAN4ZI47</accession>
<evidence type="ECO:0000256" key="1">
    <source>
        <dbReference type="SAM" id="MobiDB-lite"/>
    </source>
</evidence>
<proteinExistence type="predicted"/>
<dbReference type="AlphaFoldDB" id="A0AAN4ZI47"/>
<dbReference type="EMBL" id="BTRK01000003">
    <property type="protein sequence ID" value="GMR40299.1"/>
    <property type="molecule type" value="Genomic_DNA"/>
</dbReference>
<comment type="caution">
    <text evidence="2">The sequence shown here is derived from an EMBL/GenBank/DDBJ whole genome shotgun (WGS) entry which is preliminary data.</text>
</comment>
<feature type="non-terminal residue" evidence="2">
    <location>
        <position position="116"/>
    </location>
</feature>
<evidence type="ECO:0000313" key="3">
    <source>
        <dbReference type="Proteomes" id="UP001328107"/>
    </source>
</evidence>
<feature type="region of interest" description="Disordered" evidence="1">
    <location>
        <begin position="1"/>
        <end position="27"/>
    </location>
</feature>
<dbReference type="InterPro" id="IPR027417">
    <property type="entry name" value="P-loop_NTPase"/>
</dbReference>
<protein>
    <submittedName>
        <fullName evidence="2">Uncharacterized protein</fullName>
    </submittedName>
</protein>
<dbReference type="Proteomes" id="UP001328107">
    <property type="component" value="Unassembled WGS sequence"/>
</dbReference>
<name>A0AAN4ZI47_9BILA</name>
<keyword evidence="3" id="KW-1185">Reference proteome</keyword>